<evidence type="ECO:0000256" key="1">
    <source>
        <dbReference type="SAM" id="MobiDB-lite"/>
    </source>
</evidence>
<name>A0AAP0NF56_LIQFO</name>
<evidence type="ECO:0000313" key="3">
    <source>
        <dbReference type="Proteomes" id="UP001415857"/>
    </source>
</evidence>
<dbReference type="Proteomes" id="UP001415857">
    <property type="component" value="Unassembled WGS sequence"/>
</dbReference>
<keyword evidence="3" id="KW-1185">Reference proteome</keyword>
<protein>
    <submittedName>
        <fullName evidence="2">Uncharacterized protein</fullName>
    </submittedName>
</protein>
<comment type="caution">
    <text evidence="2">The sequence shown here is derived from an EMBL/GenBank/DDBJ whole genome shotgun (WGS) entry which is preliminary data.</text>
</comment>
<feature type="region of interest" description="Disordered" evidence="1">
    <location>
        <begin position="24"/>
        <end position="66"/>
    </location>
</feature>
<accession>A0AAP0NF56</accession>
<evidence type="ECO:0000313" key="2">
    <source>
        <dbReference type="EMBL" id="KAK9271628.1"/>
    </source>
</evidence>
<dbReference type="AlphaFoldDB" id="A0AAP0NF56"/>
<sequence>MLPLLPLAPLPFADGVSKLLQPLEIQPQNFAPTPTSPQRSHCGESRDPSSQPHKRTTGPQSVEADS</sequence>
<feature type="compositionally biased region" description="Polar residues" evidence="1">
    <location>
        <begin position="26"/>
        <end position="39"/>
    </location>
</feature>
<reference evidence="2 3" key="1">
    <citation type="journal article" date="2024" name="Plant J.">
        <title>Genome sequences and population genomics reveal climatic adaptation and genomic divergence between two closely related sweetgum species.</title>
        <authorList>
            <person name="Xu W.Q."/>
            <person name="Ren C.Q."/>
            <person name="Zhang X.Y."/>
            <person name="Comes H.P."/>
            <person name="Liu X.H."/>
            <person name="Li Y.G."/>
            <person name="Kettle C.J."/>
            <person name="Jalonen R."/>
            <person name="Gaisberger H."/>
            <person name="Ma Y.Z."/>
            <person name="Qiu Y.X."/>
        </authorList>
    </citation>
    <scope>NUCLEOTIDE SEQUENCE [LARGE SCALE GENOMIC DNA]</scope>
    <source>
        <strain evidence="2">Hangzhou</strain>
    </source>
</reference>
<proteinExistence type="predicted"/>
<dbReference type="EMBL" id="JBBPBK010000013">
    <property type="protein sequence ID" value="KAK9271628.1"/>
    <property type="molecule type" value="Genomic_DNA"/>
</dbReference>
<gene>
    <name evidence="2" type="ORF">L1049_001991</name>
</gene>
<organism evidence="2 3">
    <name type="scientific">Liquidambar formosana</name>
    <name type="common">Formosan gum</name>
    <dbReference type="NCBI Taxonomy" id="63359"/>
    <lineage>
        <taxon>Eukaryota</taxon>
        <taxon>Viridiplantae</taxon>
        <taxon>Streptophyta</taxon>
        <taxon>Embryophyta</taxon>
        <taxon>Tracheophyta</taxon>
        <taxon>Spermatophyta</taxon>
        <taxon>Magnoliopsida</taxon>
        <taxon>eudicotyledons</taxon>
        <taxon>Gunneridae</taxon>
        <taxon>Pentapetalae</taxon>
        <taxon>Saxifragales</taxon>
        <taxon>Altingiaceae</taxon>
        <taxon>Liquidambar</taxon>
    </lineage>
</organism>